<comment type="caution">
    <text evidence="5">The sequence shown here is derived from an EMBL/GenBank/DDBJ whole genome shotgun (WGS) entry which is preliminary data.</text>
</comment>
<feature type="domain" description="Orc1-like AAA ATPase" evidence="4">
    <location>
        <begin position="2"/>
        <end position="134"/>
    </location>
</feature>
<feature type="region of interest" description="Disordered" evidence="3">
    <location>
        <begin position="330"/>
        <end position="363"/>
    </location>
</feature>
<sequence>MFVGREAELAAVRAELCLAATGPARRVMIEGPEGIGKTALIRHALAGASGTRTISTSGDAGERHLRYGVARRLLPDLAADDPWTAGQALCEAIRCAQAAGPVVVVVDDAQWADRPSLRALCYAVRRLGGERVLVLAACRDADDPWLPTGLRRLLTGDGACRISLQGLSVAELARLPVREPEGAIGSAGQPRGSSGHPDEAAVPRRRLRGGEGSAEPPPEGVRALAAPGEPAPSPLDGERTTPGEALSEPAAARLRAHTLGNPLHARAMLAALPVSALADPGVRLPAPVTYARTFTRRLRSCGPSARALIGACAVLGEDCTLYEAATVARAMPEPRAGGPEGDRPGRDGPEGDGPEGDGPGVSPELDALEEAVAAGVLVEEPGRVIRFREPLGRAAAYDALGAGTRARLH</sequence>
<protein>
    <submittedName>
        <fullName evidence="5">AAA family ATPase</fullName>
    </submittedName>
</protein>
<evidence type="ECO:0000259" key="4">
    <source>
        <dbReference type="Pfam" id="PF13191"/>
    </source>
</evidence>
<dbReference type="PANTHER" id="PTHR16305:SF35">
    <property type="entry name" value="TRANSCRIPTIONAL ACTIVATOR DOMAIN"/>
    <property type="match status" value="1"/>
</dbReference>
<dbReference type="SUPFAM" id="SSF52540">
    <property type="entry name" value="P-loop containing nucleoside triphosphate hydrolases"/>
    <property type="match status" value="1"/>
</dbReference>
<dbReference type="RefSeq" id="WP_270155129.1">
    <property type="nucleotide sequence ID" value="NZ_JAPNNL010000040.1"/>
</dbReference>
<keyword evidence="6" id="KW-1185">Reference proteome</keyword>
<reference evidence="5" key="1">
    <citation type="submission" date="2022-11" db="EMBL/GenBank/DDBJ databases">
        <title>Nonomuraea corallina sp. nov., a new species of the genus Nonomuraea isolated from sea side sediment in Thai sea.</title>
        <authorList>
            <person name="Ngamcharungchit C."/>
            <person name="Matsumoto A."/>
            <person name="Suriyachadkun C."/>
            <person name="Panbangred W."/>
            <person name="Inahashi Y."/>
            <person name="Intra B."/>
        </authorList>
    </citation>
    <scope>NUCLEOTIDE SEQUENCE</scope>
    <source>
        <strain evidence="5">MCN248</strain>
    </source>
</reference>
<dbReference type="Proteomes" id="UP001144036">
    <property type="component" value="Unassembled WGS sequence"/>
</dbReference>
<keyword evidence="2" id="KW-0067">ATP-binding</keyword>
<dbReference type="InterPro" id="IPR027417">
    <property type="entry name" value="P-loop_NTPase"/>
</dbReference>
<dbReference type="PANTHER" id="PTHR16305">
    <property type="entry name" value="TESTICULAR SOLUBLE ADENYLYL CYCLASE"/>
    <property type="match status" value="1"/>
</dbReference>
<evidence type="ECO:0000256" key="2">
    <source>
        <dbReference type="ARBA" id="ARBA00022840"/>
    </source>
</evidence>
<keyword evidence="1" id="KW-0547">Nucleotide-binding</keyword>
<evidence type="ECO:0000313" key="5">
    <source>
        <dbReference type="EMBL" id="MDA0634317.1"/>
    </source>
</evidence>
<feature type="region of interest" description="Disordered" evidence="3">
    <location>
        <begin position="181"/>
        <end position="244"/>
    </location>
</feature>
<gene>
    <name evidence="5" type="ORF">OUY22_12905</name>
</gene>
<evidence type="ECO:0000256" key="3">
    <source>
        <dbReference type="SAM" id="MobiDB-lite"/>
    </source>
</evidence>
<dbReference type="EMBL" id="JAPNNL010000040">
    <property type="protein sequence ID" value="MDA0634317.1"/>
    <property type="molecule type" value="Genomic_DNA"/>
</dbReference>
<name>A0ABT4SAT4_9ACTN</name>
<organism evidence="5 6">
    <name type="scientific">Nonomuraea corallina</name>
    <dbReference type="NCBI Taxonomy" id="2989783"/>
    <lineage>
        <taxon>Bacteria</taxon>
        <taxon>Bacillati</taxon>
        <taxon>Actinomycetota</taxon>
        <taxon>Actinomycetes</taxon>
        <taxon>Streptosporangiales</taxon>
        <taxon>Streptosporangiaceae</taxon>
        <taxon>Nonomuraea</taxon>
    </lineage>
</organism>
<proteinExistence type="predicted"/>
<accession>A0ABT4SAT4</accession>
<feature type="non-terminal residue" evidence="5">
    <location>
        <position position="409"/>
    </location>
</feature>
<evidence type="ECO:0000256" key="1">
    <source>
        <dbReference type="ARBA" id="ARBA00022741"/>
    </source>
</evidence>
<dbReference type="Gene3D" id="3.40.50.300">
    <property type="entry name" value="P-loop containing nucleotide triphosphate hydrolases"/>
    <property type="match status" value="1"/>
</dbReference>
<dbReference type="Pfam" id="PF13191">
    <property type="entry name" value="AAA_16"/>
    <property type="match status" value="1"/>
</dbReference>
<dbReference type="InterPro" id="IPR041664">
    <property type="entry name" value="AAA_16"/>
</dbReference>
<evidence type="ECO:0000313" key="6">
    <source>
        <dbReference type="Proteomes" id="UP001144036"/>
    </source>
</evidence>
<feature type="compositionally biased region" description="Basic and acidic residues" evidence="3">
    <location>
        <begin position="340"/>
        <end position="349"/>
    </location>
</feature>